<organism evidence="1 2">
    <name type="scientific">Aspergillus vadensis (strain CBS 113365 / IMI 142717 / IBT 24658)</name>
    <dbReference type="NCBI Taxonomy" id="1448311"/>
    <lineage>
        <taxon>Eukaryota</taxon>
        <taxon>Fungi</taxon>
        <taxon>Dikarya</taxon>
        <taxon>Ascomycota</taxon>
        <taxon>Pezizomycotina</taxon>
        <taxon>Eurotiomycetes</taxon>
        <taxon>Eurotiomycetidae</taxon>
        <taxon>Eurotiales</taxon>
        <taxon>Aspergillaceae</taxon>
        <taxon>Aspergillus</taxon>
        <taxon>Aspergillus subgen. Circumdati</taxon>
    </lineage>
</organism>
<sequence length="190" mass="21335">MESWNPSISEIRSVCGFCDIKLNTWTECVEHLATYFKAGMDMRQWQGDWGFETAVQGLVENAMPPYLIGQERLTTNPYSAKSAKALETSSEADSPAVAGTDLVKDVNHWRILERELTDYIKSQLRIGVIPPDSTLQDLARMIVYCCDDPWNQTCADNSVWLGNLKLEAGVEDFRSRQSNMKTTGETDSLG</sequence>
<proteinExistence type="predicted"/>
<dbReference type="Proteomes" id="UP000248405">
    <property type="component" value="Unassembled WGS sequence"/>
</dbReference>
<dbReference type="GeneID" id="37216645"/>
<dbReference type="EMBL" id="KZ821619">
    <property type="protein sequence ID" value="PYH70980.1"/>
    <property type="molecule type" value="Genomic_DNA"/>
</dbReference>
<evidence type="ECO:0000313" key="2">
    <source>
        <dbReference type="Proteomes" id="UP000248405"/>
    </source>
</evidence>
<gene>
    <name evidence="1" type="ORF">BO88DRAFT_479012</name>
</gene>
<evidence type="ECO:0000313" key="1">
    <source>
        <dbReference type="EMBL" id="PYH70980.1"/>
    </source>
</evidence>
<keyword evidence="2" id="KW-1185">Reference proteome</keyword>
<reference evidence="1" key="1">
    <citation type="submission" date="2016-12" db="EMBL/GenBank/DDBJ databases">
        <title>The genomes of Aspergillus section Nigri reveals drivers in fungal speciation.</title>
        <authorList>
            <consortium name="DOE Joint Genome Institute"/>
            <person name="Vesth T.C."/>
            <person name="Nybo J."/>
            <person name="Theobald S."/>
            <person name="Brandl J."/>
            <person name="Frisvad J.C."/>
            <person name="Nielsen K.F."/>
            <person name="Lyhne E.K."/>
            <person name="Kogle M.E."/>
            <person name="Kuo A."/>
            <person name="Riley R."/>
            <person name="Clum A."/>
            <person name="Nolan M."/>
            <person name="Lipzen A."/>
            <person name="Salamov A."/>
            <person name="Henrissat B."/>
            <person name="Wiebenga A."/>
            <person name="De Vries R.P."/>
            <person name="Grigoriev I.V."/>
            <person name="Mortensen U.H."/>
            <person name="Andersen M.R."/>
            <person name="Baker S.E."/>
        </authorList>
    </citation>
    <scope>NUCLEOTIDE SEQUENCE [LARGE SCALE GENOMIC DNA]</scope>
    <source>
        <strain evidence="1">CBS 113365</strain>
    </source>
</reference>
<protein>
    <submittedName>
        <fullName evidence="1">Uncharacterized protein</fullName>
    </submittedName>
</protein>
<dbReference type="AlphaFoldDB" id="A0A319BJ84"/>
<accession>A0A319BJ84</accession>
<name>A0A319BJ84_ASPVC</name>
<dbReference type="OrthoDB" id="5399138at2759"/>
<dbReference type="RefSeq" id="XP_025564774.1">
    <property type="nucleotide sequence ID" value="XM_025712053.1"/>
</dbReference>